<dbReference type="EMBL" id="DS547150">
    <property type="protein sequence ID" value="EDR00384.1"/>
    <property type="molecule type" value="Genomic_DNA"/>
</dbReference>
<accession>B0DYH1</accession>
<proteinExistence type="predicted"/>
<dbReference type="OrthoDB" id="508204at2759"/>
<protein>
    <submittedName>
        <fullName evidence="1">Predicted protein</fullName>
    </submittedName>
</protein>
<dbReference type="InParanoid" id="B0DYH1"/>
<dbReference type="GeneID" id="6084639"/>
<evidence type="ECO:0000313" key="1">
    <source>
        <dbReference type="EMBL" id="EDR00384.1"/>
    </source>
</evidence>
<gene>
    <name evidence="1" type="ORF">LACBIDRAFT_314398</name>
</gene>
<dbReference type="KEGG" id="lbc:LACBIDRAFT_314398"/>
<sequence length="86" mass="9720">MKMLRLTADKPLNPPPIHAFLPTPKLRRFILLGSGHRHFFFPLLTHHILTIHADVVLADKLVPQGMLNLILSKIELIAAKKFPGNK</sequence>
<reference evidence="1 2" key="1">
    <citation type="journal article" date="2008" name="Nature">
        <title>The genome of Laccaria bicolor provides insights into mycorrhizal symbiosis.</title>
        <authorList>
            <person name="Martin F."/>
            <person name="Aerts A."/>
            <person name="Ahren D."/>
            <person name="Brun A."/>
            <person name="Danchin E.G.J."/>
            <person name="Duchaussoy F."/>
            <person name="Gibon J."/>
            <person name="Kohler A."/>
            <person name="Lindquist E."/>
            <person name="Pereda V."/>
            <person name="Salamov A."/>
            <person name="Shapiro H.J."/>
            <person name="Wuyts J."/>
            <person name="Blaudez D."/>
            <person name="Buee M."/>
            <person name="Brokstein P."/>
            <person name="Canbaeck B."/>
            <person name="Cohen D."/>
            <person name="Courty P.E."/>
            <person name="Coutinho P.M."/>
            <person name="Delaruelle C."/>
            <person name="Detter J.C."/>
            <person name="Deveau A."/>
            <person name="DiFazio S."/>
            <person name="Duplessis S."/>
            <person name="Fraissinet-Tachet L."/>
            <person name="Lucic E."/>
            <person name="Frey-Klett P."/>
            <person name="Fourrey C."/>
            <person name="Feussner I."/>
            <person name="Gay G."/>
            <person name="Grimwood J."/>
            <person name="Hoegger P.J."/>
            <person name="Jain P."/>
            <person name="Kilaru S."/>
            <person name="Labbe J."/>
            <person name="Lin Y.C."/>
            <person name="Legue V."/>
            <person name="Le Tacon F."/>
            <person name="Marmeisse R."/>
            <person name="Melayah D."/>
            <person name="Montanini B."/>
            <person name="Muratet M."/>
            <person name="Nehls U."/>
            <person name="Niculita-Hirzel H."/>
            <person name="Oudot-Le Secq M.P."/>
            <person name="Peter M."/>
            <person name="Quesneville H."/>
            <person name="Rajashekar B."/>
            <person name="Reich M."/>
            <person name="Rouhier N."/>
            <person name="Schmutz J."/>
            <person name="Yin T."/>
            <person name="Chalot M."/>
            <person name="Henrissat B."/>
            <person name="Kuees U."/>
            <person name="Lucas S."/>
            <person name="Van de Peer Y."/>
            <person name="Podila G.K."/>
            <person name="Polle A."/>
            <person name="Pukkila P.J."/>
            <person name="Richardson P.M."/>
            <person name="Rouze P."/>
            <person name="Sanders I.R."/>
            <person name="Stajich J.E."/>
            <person name="Tunlid A."/>
            <person name="Tuskan G."/>
            <person name="Grigoriev I.V."/>
        </authorList>
    </citation>
    <scope>NUCLEOTIDE SEQUENCE [LARGE SCALE GENOMIC DNA]</scope>
    <source>
        <strain evidence="2">S238N-H82 / ATCC MYA-4686</strain>
    </source>
</reference>
<dbReference type="RefSeq" id="XP_001888943.1">
    <property type="nucleotide sequence ID" value="XM_001888908.1"/>
</dbReference>
<dbReference type="AlphaFoldDB" id="B0DYH1"/>
<evidence type="ECO:0000313" key="2">
    <source>
        <dbReference type="Proteomes" id="UP000001194"/>
    </source>
</evidence>
<name>B0DYH1_LACBS</name>
<dbReference type="STRING" id="486041.B0DYH1"/>
<dbReference type="HOGENOM" id="CLU_2498251_0_0_1"/>
<organism evidence="2">
    <name type="scientific">Laccaria bicolor (strain S238N-H82 / ATCC MYA-4686)</name>
    <name type="common">Bicoloured deceiver</name>
    <name type="synonym">Laccaria laccata var. bicolor</name>
    <dbReference type="NCBI Taxonomy" id="486041"/>
    <lineage>
        <taxon>Eukaryota</taxon>
        <taxon>Fungi</taxon>
        <taxon>Dikarya</taxon>
        <taxon>Basidiomycota</taxon>
        <taxon>Agaricomycotina</taxon>
        <taxon>Agaricomycetes</taxon>
        <taxon>Agaricomycetidae</taxon>
        <taxon>Agaricales</taxon>
        <taxon>Agaricineae</taxon>
        <taxon>Hydnangiaceae</taxon>
        <taxon>Laccaria</taxon>
    </lineage>
</organism>
<dbReference type="Proteomes" id="UP000001194">
    <property type="component" value="Unassembled WGS sequence"/>
</dbReference>
<keyword evidence="2" id="KW-1185">Reference proteome</keyword>